<sequence length="405" mass="46036">MAHKRVLYISYDGLTDPLGQSQIIPYLSGLSNKGYRITILSNEKPQNYHENKAVVEEKLEAANIQWKFTFYSNKPPVVSTAFGVRRMRKMAFHLAKKQSFDIIHCRSILATMVGDSVRKKLGGKLIFDIRGFWADERVEGGLWKLDNKLYNAIYTYFKKKEKEFFKTADAVITLTENAKNHVLEHFKTKENFQVVPCAVDLDHFNPDHLNQTLISDLKTKWGVQPDDFVLSYVGSLGTRYRLKEMLQFFKHLLTLEPKSKFLFITKSDTSQIYKYCDELKINTNKIIIDSCSYGEIPNYIAVSQASIFFIVTSFSGKAVSPTKQGEIMSLGLPIVCNANLGDSDTILKETNTGIVPPDYSDQSLKNSAEELLSFTTNAATIRAAANEYFALDKAVEKYHSVYKNL</sequence>
<dbReference type="Proteomes" id="UP000470771">
    <property type="component" value="Unassembled WGS sequence"/>
</dbReference>
<dbReference type="AlphaFoldDB" id="A0A6N9NNH3"/>
<dbReference type="EMBL" id="WWNE01000018">
    <property type="protein sequence ID" value="NBG67444.1"/>
    <property type="molecule type" value="Genomic_DNA"/>
</dbReference>
<evidence type="ECO:0000313" key="3">
    <source>
        <dbReference type="EMBL" id="NBG67444.1"/>
    </source>
</evidence>
<feature type="domain" description="Glycosyltransferase subfamily 4-like N-terminal" evidence="2">
    <location>
        <begin position="29"/>
        <end position="202"/>
    </location>
</feature>
<organism evidence="3 4">
    <name type="scientific">Acidiluteibacter ferrifornacis</name>
    <dbReference type="NCBI Taxonomy" id="2692424"/>
    <lineage>
        <taxon>Bacteria</taxon>
        <taxon>Pseudomonadati</taxon>
        <taxon>Bacteroidota</taxon>
        <taxon>Flavobacteriia</taxon>
        <taxon>Flavobacteriales</taxon>
        <taxon>Cryomorphaceae</taxon>
        <taxon>Acidiluteibacter</taxon>
    </lineage>
</organism>
<feature type="domain" description="Glycosyl transferase family 1" evidence="1">
    <location>
        <begin position="218"/>
        <end position="375"/>
    </location>
</feature>
<evidence type="ECO:0000259" key="1">
    <source>
        <dbReference type="Pfam" id="PF00534"/>
    </source>
</evidence>
<protein>
    <submittedName>
        <fullName evidence="3">Glycosyltransferase</fullName>
    </submittedName>
</protein>
<dbReference type="PANTHER" id="PTHR12526">
    <property type="entry name" value="GLYCOSYLTRANSFERASE"/>
    <property type="match status" value="1"/>
</dbReference>
<dbReference type="Pfam" id="PF00534">
    <property type="entry name" value="Glycos_transf_1"/>
    <property type="match status" value="1"/>
</dbReference>
<dbReference type="InterPro" id="IPR001296">
    <property type="entry name" value="Glyco_trans_1"/>
</dbReference>
<dbReference type="CDD" id="cd03794">
    <property type="entry name" value="GT4_WbuB-like"/>
    <property type="match status" value="1"/>
</dbReference>
<keyword evidence="3" id="KW-0808">Transferase</keyword>
<dbReference type="InterPro" id="IPR028098">
    <property type="entry name" value="Glyco_trans_4-like_N"/>
</dbReference>
<dbReference type="Gene3D" id="3.40.50.2000">
    <property type="entry name" value="Glycogen Phosphorylase B"/>
    <property type="match status" value="2"/>
</dbReference>
<dbReference type="RefSeq" id="WP_160634388.1">
    <property type="nucleotide sequence ID" value="NZ_WWNE01000018.1"/>
</dbReference>
<dbReference type="GO" id="GO:0016757">
    <property type="term" value="F:glycosyltransferase activity"/>
    <property type="evidence" value="ECO:0007669"/>
    <property type="project" value="InterPro"/>
</dbReference>
<dbReference type="SUPFAM" id="SSF53756">
    <property type="entry name" value="UDP-Glycosyltransferase/glycogen phosphorylase"/>
    <property type="match status" value="1"/>
</dbReference>
<proteinExistence type="predicted"/>
<evidence type="ECO:0000313" key="4">
    <source>
        <dbReference type="Proteomes" id="UP000470771"/>
    </source>
</evidence>
<keyword evidence="4" id="KW-1185">Reference proteome</keyword>
<gene>
    <name evidence="3" type="ORF">GQN54_15055</name>
</gene>
<name>A0A6N9NNH3_9FLAO</name>
<evidence type="ECO:0000259" key="2">
    <source>
        <dbReference type="Pfam" id="PF13439"/>
    </source>
</evidence>
<dbReference type="Pfam" id="PF13439">
    <property type="entry name" value="Glyco_transf_4"/>
    <property type="match status" value="1"/>
</dbReference>
<comment type="caution">
    <text evidence="3">The sequence shown here is derived from an EMBL/GenBank/DDBJ whole genome shotgun (WGS) entry which is preliminary data.</text>
</comment>
<accession>A0A6N9NNH3</accession>
<reference evidence="3 4" key="1">
    <citation type="submission" date="2019-12" db="EMBL/GenBank/DDBJ databases">
        <authorList>
            <person name="Zhao J."/>
        </authorList>
    </citation>
    <scope>NUCLEOTIDE SEQUENCE [LARGE SCALE GENOMIC DNA]</scope>
    <source>
        <strain evidence="3 4">S-15</strain>
    </source>
</reference>